<keyword evidence="3 4" id="KW-0472">Membrane</keyword>
<feature type="transmembrane region" description="Helical" evidence="4">
    <location>
        <begin position="378"/>
        <end position="398"/>
    </location>
</feature>
<reference evidence="6" key="1">
    <citation type="submission" date="2016-04" db="EMBL/GenBank/DDBJ databases">
        <authorList>
            <person name="Evans L.H."/>
            <person name="Alamgir A."/>
            <person name="Owens N."/>
            <person name="Weber N.D."/>
            <person name="Virtaneva K."/>
            <person name="Barbian K."/>
            <person name="Babar A."/>
            <person name="Rosenke K."/>
        </authorList>
    </citation>
    <scope>NUCLEOTIDE SEQUENCE</scope>
    <source>
        <strain evidence="6">92-2</strain>
    </source>
</reference>
<dbReference type="PROSITE" id="PS50850">
    <property type="entry name" value="MFS"/>
    <property type="match status" value="1"/>
</dbReference>
<dbReference type="EMBL" id="FLUP01000001">
    <property type="protein sequence ID" value="SBW02591.1"/>
    <property type="molecule type" value="Genomic_DNA"/>
</dbReference>
<dbReference type="InterPro" id="IPR011701">
    <property type="entry name" value="MFS"/>
</dbReference>
<dbReference type="PANTHER" id="PTHR23531">
    <property type="entry name" value="QUINOLENE RESISTANCE PROTEIN NORA"/>
    <property type="match status" value="1"/>
</dbReference>
<keyword evidence="1 4" id="KW-0812">Transmembrane</keyword>
<evidence type="ECO:0000256" key="4">
    <source>
        <dbReference type="SAM" id="Phobius"/>
    </source>
</evidence>
<keyword evidence="2 4" id="KW-1133">Transmembrane helix</keyword>
<dbReference type="SUPFAM" id="SSF103473">
    <property type="entry name" value="MFS general substrate transporter"/>
    <property type="match status" value="1"/>
</dbReference>
<dbReference type="Gene3D" id="1.20.1250.20">
    <property type="entry name" value="MFS general substrate transporter like domains"/>
    <property type="match status" value="1"/>
</dbReference>
<feature type="transmembrane region" description="Helical" evidence="4">
    <location>
        <begin position="313"/>
        <end position="341"/>
    </location>
</feature>
<feature type="transmembrane region" description="Helical" evidence="4">
    <location>
        <begin position="260"/>
        <end position="278"/>
    </location>
</feature>
<dbReference type="GO" id="GO:0022857">
    <property type="term" value="F:transmembrane transporter activity"/>
    <property type="evidence" value="ECO:0007669"/>
    <property type="project" value="InterPro"/>
</dbReference>
<feature type="transmembrane region" description="Helical" evidence="4">
    <location>
        <begin position="290"/>
        <end position="307"/>
    </location>
</feature>
<dbReference type="RefSeq" id="WP_225530016.1">
    <property type="nucleotide sequence ID" value="NZ_LT598928.1"/>
</dbReference>
<feature type="transmembrane region" description="Helical" evidence="4">
    <location>
        <begin position="96"/>
        <end position="114"/>
    </location>
</feature>
<feature type="transmembrane region" description="Helical" evidence="4">
    <location>
        <begin position="353"/>
        <end position="372"/>
    </location>
</feature>
<evidence type="ECO:0000256" key="3">
    <source>
        <dbReference type="ARBA" id="ARBA00023136"/>
    </source>
</evidence>
<proteinExistence type="predicted"/>
<feature type="transmembrane region" description="Helical" evidence="4">
    <location>
        <begin position="126"/>
        <end position="146"/>
    </location>
</feature>
<evidence type="ECO:0000256" key="1">
    <source>
        <dbReference type="ARBA" id="ARBA00022692"/>
    </source>
</evidence>
<feature type="transmembrane region" description="Helical" evidence="4">
    <location>
        <begin position="59"/>
        <end position="84"/>
    </location>
</feature>
<dbReference type="AlphaFoldDB" id="A0A212JT22"/>
<dbReference type="InterPro" id="IPR036259">
    <property type="entry name" value="MFS_trans_sf"/>
</dbReference>
<dbReference type="Pfam" id="PF07690">
    <property type="entry name" value="MFS_1"/>
    <property type="match status" value="1"/>
</dbReference>
<dbReference type="InterPro" id="IPR020846">
    <property type="entry name" value="MFS_dom"/>
</dbReference>
<feature type="transmembrane region" description="Helical" evidence="4">
    <location>
        <begin position="227"/>
        <end position="248"/>
    </location>
</feature>
<evidence type="ECO:0000259" key="5">
    <source>
        <dbReference type="PROSITE" id="PS50850"/>
    </source>
</evidence>
<sequence>MPMKHRRLHAAQQTDASLREALAAICRGSFLVVTCINMLLMTDYYLIFVTGTAHVQKTFGTSLSTAGLTSGIMVIGCLVGRFLTGNQLSTFGGKPCLLAGLLLFTASIGGLFMVDSLPMLFVQRFAAGFGVGVAGTATGAIVAYVVPVRFHGLGIGLFTMSAALALALGPFLGIFLSLRYGYHTLMLLNAGISLLCLGIFCFLRNLPPMRHPARPVLSLYSYIDPRVVRFSLVALAVCPSYGCIQAFLPSFAAEHDLTSTASIFFLCYAGAALLTRPHSGRLFDRHGEHVILYPALLLTALALYVLSRAESAAALLGAGLLLGVGFANFQSVGQAVSLSLVSRSRYAQATTTFYIFFDLGIGLGPYIFGHLIPSMGYSGMYLTLSIVVLASVGIYRLVHGGRTR</sequence>
<name>A0A212JT22_9BACT</name>
<accession>A0A212JT22</accession>
<protein>
    <recommendedName>
        <fullName evidence="5">Major facilitator superfamily (MFS) profile domain-containing protein</fullName>
    </recommendedName>
</protein>
<evidence type="ECO:0000313" key="6">
    <source>
        <dbReference type="EMBL" id="SBW02591.1"/>
    </source>
</evidence>
<feature type="transmembrane region" description="Helical" evidence="4">
    <location>
        <begin position="21"/>
        <end position="47"/>
    </location>
</feature>
<gene>
    <name evidence="6" type="ORF">KM92DES2_11683</name>
</gene>
<feature type="transmembrane region" description="Helical" evidence="4">
    <location>
        <begin position="182"/>
        <end position="206"/>
    </location>
</feature>
<organism evidence="6">
    <name type="scientific">uncultured Desulfovibrio sp</name>
    <dbReference type="NCBI Taxonomy" id="167968"/>
    <lineage>
        <taxon>Bacteria</taxon>
        <taxon>Pseudomonadati</taxon>
        <taxon>Thermodesulfobacteriota</taxon>
        <taxon>Desulfovibrionia</taxon>
        <taxon>Desulfovibrionales</taxon>
        <taxon>Desulfovibrionaceae</taxon>
        <taxon>Desulfovibrio</taxon>
        <taxon>environmental samples</taxon>
    </lineage>
</organism>
<dbReference type="PANTHER" id="PTHR23531:SF1">
    <property type="entry name" value="QUINOLENE RESISTANCE PROTEIN NORA"/>
    <property type="match status" value="1"/>
</dbReference>
<feature type="domain" description="Major facilitator superfamily (MFS) profile" evidence="5">
    <location>
        <begin position="29"/>
        <end position="402"/>
    </location>
</feature>
<feature type="transmembrane region" description="Helical" evidence="4">
    <location>
        <begin position="153"/>
        <end position="176"/>
    </location>
</feature>
<evidence type="ECO:0000256" key="2">
    <source>
        <dbReference type="ARBA" id="ARBA00022989"/>
    </source>
</evidence>
<dbReference type="InterPro" id="IPR052714">
    <property type="entry name" value="MFS_Exporter"/>
</dbReference>